<reference evidence="1" key="1">
    <citation type="submission" date="2018-06" db="EMBL/GenBank/DDBJ databases">
        <authorList>
            <consortium name="Pathogen Informatics"/>
            <person name="Doyle S."/>
        </authorList>
    </citation>
    <scope>NUCLEOTIDE SEQUENCE [LARGE SCALE GENOMIC DNA]</scope>
    <source>
        <strain evidence="1">NCTC11421</strain>
    </source>
</reference>
<protein>
    <submittedName>
        <fullName evidence="1">Uncharacterized protein</fullName>
    </submittedName>
</protein>
<gene>
    <name evidence="1" type="ORF">NCTC11421_02534</name>
</gene>
<organism evidence="1">
    <name type="scientific">Neisseria gonorrhoeae</name>
    <dbReference type="NCBI Taxonomy" id="485"/>
    <lineage>
        <taxon>Bacteria</taxon>
        <taxon>Pseudomonadati</taxon>
        <taxon>Pseudomonadota</taxon>
        <taxon>Betaproteobacteria</taxon>
        <taxon>Neisseriales</taxon>
        <taxon>Neisseriaceae</taxon>
        <taxon>Neisseria</taxon>
    </lineage>
</organism>
<name>A0A378W077_NEIGO</name>
<dbReference type="AlphaFoldDB" id="A0A378W077"/>
<evidence type="ECO:0000313" key="1">
    <source>
        <dbReference type="EMBL" id="SUA24533.1"/>
    </source>
</evidence>
<dbReference type="EMBL" id="UGRI01000001">
    <property type="protein sequence ID" value="SUA24533.1"/>
    <property type="molecule type" value="Genomic_DNA"/>
</dbReference>
<proteinExistence type="predicted"/>
<accession>A0A378W077</accession>
<sequence>MDGDGLVDARAECVQCGSHFDKGGKVGVQRLTAHALCECVRLAVECGEFFLRGKSVAADCLDTHDKCLIADARDGFGNLEMVVHGAADNLVAAAVGKARQCVQFFGFGQRDIGDEVEAHVKPGQFDLRQLFERNQRFCRRLRNGNGFCRRVGRFRCGMSGLGFGNGVGGVADNADFFQGGFDFGFERGGFCLFLLGDVDGILFLQVAHGGVLGFGRFLTAGWGFGIMTGPPDGLPSRTWLVCC</sequence>